<sequence length="309" mass="36034">MRLKVFIFKKGYFICIFLIILSLLTILWPKFNKTSTTFVSLNDSQSIKEDFNGDGKKDILYTKTSKNKYYLQVNTENETYFLKPLKKINTLGESYPHWPLRATIMSISKDKLPSIFTQCSENDIPIQHVFYWDEHKFKDIYCSNNNVIGFLDNGNKKSPKFLSGNIKDGEFTMCYNILFKKELNQFSYDTLNFPGGDSILRLIHYIENLTEGDSSNLDIFYSGLMSKNMSSLNQLSLDGTNFKFLDGFFTDTSWDNNNRPLEIKWNINFSYILKSKPNSKLQYCLSIILKPCESYNNEFKIYSISILNN</sequence>
<keyword evidence="3" id="KW-1185">Reference proteome</keyword>
<evidence type="ECO:0000313" key="3">
    <source>
        <dbReference type="Proteomes" id="UP000740830"/>
    </source>
</evidence>
<dbReference type="RefSeq" id="WP_185162264.1">
    <property type="nucleotide sequence ID" value="NZ_DAVZHE010000009.1"/>
</dbReference>
<accession>A0ABS6C125</accession>
<evidence type="ECO:0000313" key="2">
    <source>
        <dbReference type="EMBL" id="MBU3219169.1"/>
    </source>
</evidence>
<protein>
    <submittedName>
        <fullName evidence="2">VCBS repeat-containing protein</fullName>
    </submittedName>
</protein>
<keyword evidence="1" id="KW-0472">Membrane</keyword>
<evidence type="ECO:0000256" key="1">
    <source>
        <dbReference type="SAM" id="Phobius"/>
    </source>
</evidence>
<keyword evidence="1" id="KW-0812">Transmembrane</keyword>
<keyword evidence="1" id="KW-1133">Transmembrane helix</keyword>
<dbReference type="EMBL" id="JAHLDG010000004">
    <property type="protein sequence ID" value="MBU3219169.1"/>
    <property type="molecule type" value="Genomic_DNA"/>
</dbReference>
<dbReference type="Proteomes" id="UP000740830">
    <property type="component" value="Unassembled WGS sequence"/>
</dbReference>
<comment type="caution">
    <text evidence="2">The sequence shown here is derived from an EMBL/GenBank/DDBJ whole genome shotgun (WGS) entry which is preliminary data.</text>
</comment>
<organism evidence="2 3">
    <name type="scientific">Clostridium algidicarnis</name>
    <dbReference type="NCBI Taxonomy" id="37659"/>
    <lineage>
        <taxon>Bacteria</taxon>
        <taxon>Bacillati</taxon>
        <taxon>Bacillota</taxon>
        <taxon>Clostridia</taxon>
        <taxon>Eubacteriales</taxon>
        <taxon>Clostridiaceae</taxon>
        <taxon>Clostridium</taxon>
    </lineage>
</organism>
<gene>
    <name evidence="2" type="ORF">KPL27_03510</name>
</gene>
<reference evidence="2 3" key="1">
    <citation type="submission" date="2021-06" db="EMBL/GenBank/DDBJ databases">
        <title>Clostridia strains as spoilage organisms.</title>
        <authorList>
            <person name="Wambui J."/>
            <person name="Stephan R."/>
            <person name="Stevens M.J.A."/>
        </authorList>
    </citation>
    <scope>NUCLEOTIDE SEQUENCE [LARGE SCALE GENOMIC DNA]</scope>
    <source>
        <strain evidence="2 3">CM013</strain>
    </source>
</reference>
<proteinExistence type="predicted"/>
<feature type="transmembrane region" description="Helical" evidence="1">
    <location>
        <begin position="12"/>
        <end position="31"/>
    </location>
</feature>
<name>A0ABS6C125_9CLOT</name>